<evidence type="ECO:0000313" key="3">
    <source>
        <dbReference type="EMBL" id="MBO3664435.1"/>
    </source>
</evidence>
<dbReference type="Pfam" id="PF08021">
    <property type="entry name" value="FAD_binding_9"/>
    <property type="match status" value="1"/>
</dbReference>
<reference evidence="3" key="1">
    <citation type="submission" date="2021-03" db="EMBL/GenBank/DDBJ databases">
        <title>Microbacterium sp. nov., a novel actinobacterium isolated from cow dung.</title>
        <authorList>
            <person name="Zhang L."/>
        </authorList>
    </citation>
    <scope>NUCLEOTIDE SEQUENCE</scope>
    <source>
        <strain evidence="3">NEAU-LLB</strain>
    </source>
</reference>
<comment type="caution">
    <text evidence="3">The sequence shown here is derived from an EMBL/GenBank/DDBJ whole genome shotgun (WGS) entry which is preliminary data.</text>
</comment>
<proteinExistence type="predicted"/>
<dbReference type="InterPro" id="IPR007037">
    <property type="entry name" value="SIP_rossman_dom"/>
</dbReference>
<dbReference type="InterPro" id="IPR017927">
    <property type="entry name" value="FAD-bd_FR_type"/>
</dbReference>
<dbReference type="InterPro" id="IPR017938">
    <property type="entry name" value="Riboflavin_synthase-like_b-brl"/>
</dbReference>
<name>A0A939QPL6_9MICO</name>
<dbReference type="AlphaFoldDB" id="A0A939QPL6"/>
<dbReference type="Proteomes" id="UP000680132">
    <property type="component" value="Unassembled WGS sequence"/>
</dbReference>
<dbReference type="GO" id="GO:0016491">
    <property type="term" value="F:oxidoreductase activity"/>
    <property type="evidence" value="ECO:0007669"/>
    <property type="project" value="InterPro"/>
</dbReference>
<dbReference type="CDD" id="cd06193">
    <property type="entry name" value="siderophore_interacting"/>
    <property type="match status" value="1"/>
</dbReference>
<dbReference type="InterPro" id="IPR039374">
    <property type="entry name" value="SIP_fam"/>
</dbReference>
<feature type="domain" description="FAD-binding FR-type" evidence="1">
    <location>
        <begin position="13"/>
        <end position="146"/>
    </location>
</feature>
<dbReference type="EMBL" id="JAGFOA010000005">
    <property type="protein sequence ID" value="MBO3664435.1"/>
    <property type="molecule type" value="Genomic_DNA"/>
</dbReference>
<organism evidence="3 4">
    <name type="scientific">Microbacterium stercoris</name>
    <dbReference type="NCBI Taxonomy" id="2820289"/>
    <lineage>
        <taxon>Bacteria</taxon>
        <taxon>Bacillati</taxon>
        <taxon>Actinomycetota</taxon>
        <taxon>Actinomycetes</taxon>
        <taxon>Micrococcales</taxon>
        <taxon>Microbacteriaceae</taxon>
        <taxon>Microbacterium</taxon>
    </lineage>
</organism>
<dbReference type="Pfam" id="PF04954">
    <property type="entry name" value="SIP"/>
    <property type="match status" value="1"/>
</dbReference>
<dbReference type="SUPFAM" id="SSF63380">
    <property type="entry name" value="Riboflavin synthase domain-like"/>
    <property type="match status" value="1"/>
</dbReference>
<dbReference type="Gene3D" id="3.40.50.80">
    <property type="entry name" value="Nucleotide-binding domain of ferredoxin-NADP reductase (FNR) module"/>
    <property type="match status" value="1"/>
</dbReference>
<dbReference type="Gene3D" id="2.40.30.10">
    <property type="entry name" value="Translation factors"/>
    <property type="match status" value="1"/>
</dbReference>
<protein>
    <submittedName>
        <fullName evidence="3">Siderophore-interacting protein</fullName>
    </submittedName>
</protein>
<evidence type="ECO:0000313" key="4">
    <source>
        <dbReference type="Proteomes" id="UP000680132"/>
    </source>
</evidence>
<dbReference type="EMBL" id="JAGFOA010000001">
    <property type="protein sequence ID" value="MBO3662443.1"/>
    <property type="molecule type" value="Genomic_DNA"/>
</dbReference>
<dbReference type="PANTHER" id="PTHR30157">
    <property type="entry name" value="FERRIC REDUCTASE, NADPH-DEPENDENT"/>
    <property type="match status" value="1"/>
</dbReference>
<dbReference type="PROSITE" id="PS51384">
    <property type="entry name" value="FAD_FR"/>
    <property type="match status" value="1"/>
</dbReference>
<dbReference type="PANTHER" id="PTHR30157:SF0">
    <property type="entry name" value="NADPH-DEPENDENT FERRIC-CHELATE REDUCTASE"/>
    <property type="match status" value="1"/>
</dbReference>
<keyword evidence="4" id="KW-1185">Reference proteome</keyword>
<gene>
    <name evidence="2" type="ORF">J5V96_02845</name>
    <name evidence="3" type="ORF">J5V96_13090</name>
</gene>
<accession>A0A939QPL6</accession>
<evidence type="ECO:0000313" key="2">
    <source>
        <dbReference type="EMBL" id="MBO3662443.1"/>
    </source>
</evidence>
<dbReference type="InterPro" id="IPR039261">
    <property type="entry name" value="FNR_nucleotide-bd"/>
</dbReference>
<evidence type="ECO:0000259" key="1">
    <source>
        <dbReference type="PROSITE" id="PS51384"/>
    </source>
</evidence>
<sequence>MTLLDDSPVRPAYRLYRATVQRVERLSPHFARVVFGGPGFEHFGTTATDQRIKILFPLADGRMADIGQYDEEQWAGDWYDQWRSLPEGERNPFRTYTVRRVDSVAAELTVDFVVHHDAGPAGTWAESARGGEEVVICGPDARSPYSSAGTDWRPANAQRVLLIGDETAVPAIGSILESLPADRTADVFVEVPSIADVGVFEVSHPKVNVRWIARSSGGTGERAHGEGLIEAVTEWAAAHGDVLALAAAPRPQEIVEVDIDRELLWDSPEAIEGEFYAWIAGEASTIKTLRRLLVSGHGVDRRRVAFMGYWRNGVAERIG</sequence>
<dbReference type="RefSeq" id="WP_208500119.1">
    <property type="nucleotide sequence ID" value="NZ_JAGFOA010000001.1"/>
</dbReference>
<dbReference type="InterPro" id="IPR013113">
    <property type="entry name" value="SIP_FAD-bd"/>
</dbReference>